<dbReference type="AlphaFoldDB" id="A0A0F5YAE9"/>
<organism evidence="1 2">
    <name type="scientific">Limnoraphis robusta CS-951</name>
    <dbReference type="NCBI Taxonomy" id="1637645"/>
    <lineage>
        <taxon>Bacteria</taxon>
        <taxon>Bacillati</taxon>
        <taxon>Cyanobacteriota</taxon>
        <taxon>Cyanophyceae</taxon>
        <taxon>Oscillatoriophycideae</taxon>
        <taxon>Oscillatoriales</taxon>
        <taxon>Sirenicapillariaceae</taxon>
        <taxon>Limnoraphis</taxon>
    </lineage>
</organism>
<protein>
    <submittedName>
        <fullName evidence="1">Uncharacterized protein</fullName>
    </submittedName>
</protein>
<dbReference type="OrthoDB" id="518009at2"/>
<proteinExistence type="predicted"/>
<dbReference type="EMBL" id="LATL02000216">
    <property type="protein sequence ID" value="KKD35884.1"/>
    <property type="molecule type" value="Genomic_DNA"/>
</dbReference>
<name>A0A0F5YAE9_9CYAN</name>
<sequence length="65" mass="7587">MTPYPTLKQVQELILKLPIAEQIVLLEDLEERLETMIIMNLAETGFQEWNELEEDISTNQLLVQS</sequence>
<reference evidence="1 2" key="1">
    <citation type="submission" date="2015-06" db="EMBL/GenBank/DDBJ databases">
        <title>Draft genome assembly of filamentous brackish cyanobacterium Limnoraphis robusta strain CS-951.</title>
        <authorList>
            <person name="Willis A."/>
            <person name="Parks M."/>
            <person name="Burford M.A."/>
        </authorList>
    </citation>
    <scope>NUCLEOTIDE SEQUENCE [LARGE SCALE GENOMIC DNA]</scope>
    <source>
        <strain evidence="1 2">CS-951</strain>
    </source>
</reference>
<evidence type="ECO:0000313" key="2">
    <source>
        <dbReference type="Proteomes" id="UP000033607"/>
    </source>
</evidence>
<accession>A0A0F5YAE9</accession>
<evidence type="ECO:0000313" key="1">
    <source>
        <dbReference type="EMBL" id="KKD35884.1"/>
    </source>
</evidence>
<comment type="caution">
    <text evidence="1">The sequence shown here is derived from an EMBL/GenBank/DDBJ whole genome shotgun (WGS) entry which is preliminary data.</text>
</comment>
<gene>
    <name evidence="1" type="ORF">WN50_22965</name>
</gene>
<dbReference type="Proteomes" id="UP000033607">
    <property type="component" value="Unassembled WGS sequence"/>
</dbReference>